<feature type="modified residue" description="N6-(pyridoxal phosphate)lysine" evidence="2">
    <location>
        <position position="77"/>
    </location>
</feature>
<dbReference type="InterPro" id="IPR029066">
    <property type="entry name" value="PLP-binding_barrel"/>
</dbReference>
<dbReference type="InterPro" id="IPR011078">
    <property type="entry name" value="PyrdxlP_homeostasis"/>
</dbReference>
<dbReference type="GO" id="GO:0030170">
    <property type="term" value="F:pyridoxal phosphate binding"/>
    <property type="evidence" value="ECO:0007669"/>
    <property type="project" value="UniProtKB-UniRule"/>
</dbReference>
<dbReference type="EMBL" id="WHVB01000002">
    <property type="protein sequence ID" value="KAF8486281.1"/>
    <property type="molecule type" value="Genomic_DNA"/>
</dbReference>
<dbReference type="OrthoDB" id="10264196at2759"/>
<organism evidence="3 4">
    <name type="scientific">Russula ochroleuca</name>
    <dbReference type="NCBI Taxonomy" id="152965"/>
    <lineage>
        <taxon>Eukaryota</taxon>
        <taxon>Fungi</taxon>
        <taxon>Dikarya</taxon>
        <taxon>Basidiomycota</taxon>
        <taxon>Agaricomycotina</taxon>
        <taxon>Agaricomycetes</taxon>
        <taxon>Russulales</taxon>
        <taxon>Russulaceae</taxon>
        <taxon>Russula</taxon>
    </lineage>
</organism>
<evidence type="ECO:0000256" key="1">
    <source>
        <dbReference type="ARBA" id="ARBA00022898"/>
    </source>
</evidence>
<dbReference type="Proteomes" id="UP000759537">
    <property type="component" value="Unassembled WGS sequence"/>
</dbReference>
<evidence type="ECO:0000313" key="4">
    <source>
        <dbReference type="Proteomes" id="UP000759537"/>
    </source>
</evidence>
<dbReference type="PANTHER" id="PTHR10146:SF14">
    <property type="entry name" value="PYRIDOXAL PHOSPHATE HOMEOSTASIS PROTEIN"/>
    <property type="match status" value="1"/>
</dbReference>
<name>A0A9P5N4X5_9AGAM</name>
<comment type="function">
    <text evidence="2">Pyridoxal 5'-phosphate (PLP)-binding protein, which may be involved in intracellular homeostatic regulation of pyridoxal 5'-phosphate (PLP), the active form of vitamin B6.</text>
</comment>
<comment type="caution">
    <text evidence="3">The sequence shown here is derived from an EMBL/GenBank/DDBJ whole genome shotgun (WGS) entry which is preliminary data.</text>
</comment>
<keyword evidence="1 2" id="KW-0663">Pyridoxal phosphate</keyword>
<evidence type="ECO:0000256" key="2">
    <source>
        <dbReference type="HAMAP-Rule" id="MF_03225"/>
    </source>
</evidence>
<reference evidence="3" key="1">
    <citation type="submission" date="2019-10" db="EMBL/GenBank/DDBJ databases">
        <authorList>
            <consortium name="DOE Joint Genome Institute"/>
            <person name="Kuo A."/>
            <person name="Miyauchi S."/>
            <person name="Kiss E."/>
            <person name="Drula E."/>
            <person name="Kohler A."/>
            <person name="Sanchez-Garcia M."/>
            <person name="Andreopoulos B."/>
            <person name="Barry K.W."/>
            <person name="Bonito G."/>
            <person name="Buee M."/>
            <person name="Carver A."/>
            <person name="Chen C."/>
            <person name="Cichocki N."/>
            <person name="Clum A."/>
            <person name="Culley D."/>
            <person name="Crous P.W."/>
            <person name="Fauchery L."/>
            <person name="Girlanda M."/>
            <person name="Hayes R."/>
            <person name="Keri Z."/>
            <person name="LaButti K."/>
            <person name="Lipzen A."/>
            <person name="Lombard V."/>
            <person name="Magnuson J."/>
            <person name="Maillard F."/>
            <person name="Morin E."/>
            <person name="Murat C."/>
            <person name="Nolan M."/>
            <person name="Ohm R."/>
            <person name="Pangilinan J."/>
            <person name="Pereira M."/>
            <person name="Perotto S."/>
            <person name="Peter M."/>
            <person name="Riley R."/>
            <person name="Sitrit Y."/>
            <person name="Stielow B."/>
            <person name="Szollosi G."/>
            <person name="Zifcakova L."/>
            <person name="Stursova M."/>
            <person name="Spatafora J.W."/>
            <person name="Tedersoo L."/>
            <person name="Vaario L.-M."/>
            <person name="Yamada A."/>
            <person name="Yan M."/>
            <person name="Wang P."/>
            <person name="Xu J."/>
            <person name="Bruns T."/>
            <person name="Baldrian P."/>
            <person name="Vilgalys R."/>
            <person name="Henrissat B."/>
            <person name="Grigoriev I.V."/>
            <person name="Hibbett D."/>
            <person name="Nagy L.G."/>
            <person name="Martin F.M."/>
        </authorList>
    </citation>
    <scope>NUCLEOTIDE SEQUENCE</scope>
    <source>
        <strain evidence="3">Prilba</strain>
    </source>
</reference>
<comment type="similarity">
    <text evidence="2">Belongs to the pyridoxal phosphate-binding protein YggS/PROSC family.</text>
</comment>
<protein>
    <recommendedName>
        <fullName evidence="2">Pyridoxal phosphate homeostasis protein</fullName>
        <shortName evidence="2">PLP homeostasis protein</shortName>
    </recommendedName>
</protein>
<dbReference type="HAMAP" id="MF_02087">
    <property type="entry name" value="PLP_homeostasis"/>
    <property type="match status" value="1"/>
</dbReference>
<sequence length="335" mass="35763">MRVTDLGIRAIHYQYYAQFRAGAMSTSIPSSSAPLPSPERTAELYTALNEIRARVAVTVASNSPPPGRRPTLVAVSKYKPAADLRACYDAGQRDFGENYAQELVEKAAVLPRDVRWHFIGTVQSNKAKVLAGIENLYAVQTLSSTKVADALNRHRAAEHAPLRVFIQLNTSGEQTKGGIDISPSPPPLPPPPSSITGEGAKELAQLAMHVVRRCPRLRLVGLMTIGKPGGGEEDFGGLREARDRLVRVLPPDEDVWGEDADAEFDVDLGGGKGQGGGGEGEGEGANTLGRRLLLSMGMSHDFEMALRGGADVVRVGTGIFGARPPKKGDARAEQP</sequence>
<accession>A0A9P5N4X5</accession>
<evidence type="ECO:0000313" key="3">
    <source>
        <dbReference type="EMBL" id="KAF8486281.1"/>
    </source>
</evidence>
<keyword evidence="4" id="KW-1185">Reference proteome</keyword>
<dbReference type="NCBIfam" id="TIGR00044">
    <property type="entry name" value="YggS family pyridoxal phosphate-dependent enzyme"/>
    <property type="match status" value="1"/>
</dbReference>
<dbReference type="AlphaFoldDB" id="A0A9P5N4X5"/>
<reference evidence="3" key="2">
    <citation type="journal article" date="2020" name="Nat. Commun.">
        <title>Large-scale genome sequencing of mycorrhizal fungi provides insights into the early evolution of symbiotic traits.</title>
        <authorList>
            <person name="Miyauchi S."/>
            <person name="Kiss E."/>
            <person name="Kuo A."/>
            <person name="Drula E."/>
            <person name="Kohler A."/>
            <person name="Sanchez-Garcia M."/>
            <person name="Morin E."/>
            <person name="Andreopoulos B."/>
            <person name="Barry K.W."/>
            <person name="Bonito G."/>
            <person name="Buee M."/>
            <person name="Carver A."/>
            <person name="Chen C."/>
            <person name="Cichocki N."/>
            <person name="Clum A."/>
            <person name="Culley D."/>
            <person name="Crous P.W."/>
            <person name="Fauchery L."/>
            <person name="Girlanda M."/>
            <person name="Hayes R.D."/>
            <person name="Keri Z."/>
            <person name="LaButti K."/>
            <person name="Lipzen A."/>
            <person name="Lombard V."/>
            <person name="Magnuson J."/>
            <person name="Maillard F."/>
            <person name="Murat C."/>
            <person name="Nolan M."/>
            <person name="Ohm R.A."/>
            <person name="Pangilinan J."/>
            <person name="Pereira M.F."/>
            <person name="Perotto S."/>
            <person name="Peter M."/>
            <person name="Pfister S."/>
            <person name="Riley R."/>
            <person name="Sitrit Y."/>
            <person name="Stielow J.B."/>
            <person name="Szollosi G."/>
            <person name="Zifcakova L."/>
            <person name="Stursova M."/>
            <person name="Spatafora J.W."/>
            <person name="Tedersoo L."/>
            <person name="Vaario L.M."/>
            <person name="Yamada A."/>
            <person name="Yan M."/>
            <person name="Wang P."/>
            <person name="Xu J."/>
            <person name="Bruns T."/>
            <person name="Baldrian P."/>
            <person name="Vilgalys R."/>
            <person name="Dunand C."/>
            <person name="Henrissat B."/>
            <person name="Grigoriev I.V."/>
            <person name="Hibbett D."/>
            <person name="Nagy L.G."/>
            <person name="Martin F.M."/>
        </authorList>
    </citation>
    <scope>NUCLEOTIDE SEQUENCE</scope>
    <source>
        <strain evidence="3">Prilba</strain>
    </source>
</reference>
<dbReference type="PROSITE" id="PS01211">
    <property type="entry name" value="UPF0001"/>
    <property type="match status" value="1"/>
</dbReference>
<proteinExistence type="inferred from homology"/>
<dbReference type="PANTHER" id="PTHR10146">
    <property type="entry name" value="PROLINE SYNTHETASE CO-TRANSCRIBED BACTERIAL HOMOLOG PROTEIN"/>
    <property type="match status" value="1"/>
</dbReference>
<dbReference type="SUPFAM" id="SSF51419">
    <property type="entry name" value="PLP-binding barrel"/>
    <property type="match status" value="2"/>
</dbReference>
<gene>
    <name evidence="3" type="ORF">DFH94DRAFT_712124</name>
</gene>
<dbReference type="Gene3D" id="3.20.20.10">
    <property type="entry name" value="Alanine racemase"/>
    <property type="match status" value="1"/>
</dbReference>